<feature type="region of interest" description="Disordered" evidence="1">
    <location>
        <begin position="1190"/>
        <end position="1216"/>
    </location>
</feature>
<comment type="caution">
    <text evidence="3">The sequence shown here is derived from an EMBL/GenBank/DDBJ whole genome shotgun (WGS) entry which is preliminary data.</text>
</comment>
<sequence>MAVASSIHTMPKGSGGSPSSNPYILPKNDLTMADSQLIDILLHGQNTENKIQIVNHWCKNPRRNRLSNILDASQRHDVFVALANTLQQTTNLEYLFNCLTLLSDLQITIHHYDQRTYLPVIIQCLSSTSHDIQTLTSQLLVKQLNITDDIPTFLYIYIKDGLKSPNIRICIKSIETLSDLLTKSHQHENISSIFELLLQYLQDNLFRSNYNMILIRAIQHIKRIANPDLFNQYLESYSPSLRRLYYTYVPQLNDNELDDEEETPRASVQRPPMNNLMYSHTETNGFHSNSTNYPDNMFSTQKTTLSSQIESSDINSLIETIHAKWMTSNETNRLIYVDRLLVLSDKSFQILRSQYPSTSTSDLQFHQPLHTFLSSILELLSYITGTNIDLSIKIKLVLSTCLVWLIKHSQGNYCKKHYKTICQVFKNILLNGQSNNRQLAKYSVSIIILLGNFVHPQMILNELIDDQFQYYNYRIQLELLAIVTATLIKHRQHHYDSISSIYKHLLPMLVSNRRELRHGAMECFTVICTYFNAYKPLTSTMIDTNQSIKLVLSLIDKLSYDASHALRFRLQRNLFPSLTDDGNITPGLVCDSTTMNDPDTKFILQANNNSVKTPPTTTNFDSPSTKISANNTKLLQLAMPFAAKKANTNDTVMRSREIPPLKQPTAEYDSHRYTNNNNHHYETAINPAVMTTITSSGPSFDFNVNSSNSIRPLTLTEKVFPDDWTKNLLKTNNHRKDLITVQRQDSTTQGNNPLQFRAVIPRRPSGGRMPASHNLLVTSQLHNHYDQKHPVRQLDSDMDHDEGIDSATGSRSLSINTSDDGKRENNHQQSKKPARSVHSSSTRRKVNRLFSTNSDLESTSTHTLTPETSNESGVYSPSGRDTEYDANSATRSLSKEQLFSTKPRLARSGSKSLIEKAQVPPTESLPAQVYDNYSSNEKAHRSYKPYVEVVGRGYTDEKYSTRRLSTDSTDDKQPQLGNKSRAKIIKGSVLTNPSNSNFNMEDGSNVDDNHDIGVVGKAVHLPSRTKNETNILRAQDNNIMNNILNDQNDNIETMSDEFDSDSKENENTVEMGQSLSASFRLRVQLKTQEKIEQKARRREARENRSREDLINDNDDTPYDNDMPASSSTSTSRYSSQPDLTAITNDLPLTTSRRQIDSNINTVLPNFPSQQRPRVLKNSMARSQTFNNRRDMPTAEQRFTLNRPSSEDHAADQLKNPSTAYREAMDSISKDDWEQKCSGLNLLQMIIAQYPDTITQNLHQVVLILIQEVKNLRSQVARFALAAFCDMFKYLKRNMDIELDITVKSLIQKSAAEANDFFRSDTEKCIQTMVDNVTLQKALQALIAGGASHRNPAARKTSAKYIYQVCEKLGPTKILTGTRDITERVLQVGAAFASDGPPEIRWYGKKIYHMFMSFDTLDSLMKQYLTPSAYKNMCEILDNIRAKGGVGETPSESARNNNRRALSNDKINTNGTLTKQFSSTRKLNTADQAEQVRDLTKQMRSSDFRERVNGIEEFQKLCELETDTAIQSLVKIFDGFNECLADTNSKVVLKALNTMHQLVPILGDSLSSVINSTLPVVAQNIASNNREISQIASDIIDTTIEYIDCGVLLQPLCILSQNSNLRIRPEIVLKLAALVPQVCQRKPKQVEIHLLPTYWKLLTQLRGQNSTTVTSSAGGVNTLNSSIHSITSALYAELGSTLIDKASSSSSVTPKNLQLLRELCTSIDAV</sequence>
<dbReference type="EMBL" id="CAJNOE010001413">
    <property type="protein sequence ID" value="CAF1420908.1"/>
    <property type="molecule type" value="Genomic_DNA"/>
</dbReference>
<dbReference type="InterPro" id="IPR016024">
    <property type="entry name" value="ARM-type_fold"/>
</dbReference>
<feature type="region of interest" description="Disordered" evidence="1">
    <location>
        <begin position="1444"/>
        <end position="1465"/>
    </location>
</feature>
<dbReference type="SMART" id="SM01349">
    <property type="entry name" value="TOG"/>
    <property type="match status" value="2"/>
</dbReference>
<feature type="compositionally biased region" description="Polar residues" evidence="1">
    <location>
        <begin position="807"/>
        <end position="818"/>
    </location>
</feature>
<feature type="domain" description="TOG" evidence="2">
    <location>
        <begin position="1199"/>
        <end position="1445"/>
    </location>
</feature>
<dbReference type="GO" id="GO:0005929">
    <property type="term" value="C:cilium"/>
    <property type="evidence" value="ECO:0007669"/>
    <property type="project" value="TreeGrafter"/>
</dbReference>
<feature type="compositionally biased region" description="Basic residues" evidence="1">
    <location>
        <begin position="829"/>
        <end position="847"/>
    </location>
</feature>
<dbReference type="Gene3D" id="1.25.10.10">
    <property type="entry name" value="Leucine-rich Repeat Variant"/>
    <property type="match status" value="4"/>
</dbReference>
<reference evidence="3" key="1">
    <citation type="submission" date="2021-02" db="EMBL/GenBank/DDBJ databases">
        <authorList>
            <person name="Nowell W R."/>
        </authorList>
    </citation>
    <scope>NUCLEOTIDE SEQUENCE</scope>
</reference>
<evidence type="ECO:0000259" key="2">
    <source>
        <dbReference type="SMART" id="SM01349"/>
    </source>
</evidence>
<accession>A0A815MFI3</accession>
<feature type="region of interest" description="Disordered" evidence="1">
    <location>
        <begin position="1"/>
        <end position="22"/>
    </location>
</feature>
<gene>
    <name evidence="3" type="ORF">IZO911_LOCUS40666</name>
    <name evidence="4" type="ORF">KXQ929_LOCUS15181</name>
</gene>
<evidence type="ECO:0000313" key="4">
    <source>
        <dbReference type="EMBL" id="CAF3767749.1"/>
    </source>
</evidence>
<evidence type="ECO:0000256" key="1">
    <source>
        <dbReference type="SAM" id="MobiDB-lite"/>
    </source>
</evidence>
<proteinExistence type="predicted"/>
<feature type="region of interest" description="Disordered" evidence="1">
    <location>
        <begin position="741"/>
        <end position="772"/>
    </location>
</feature>
<dbReference type="GO" id="GO:0000226">
    <property type="term" value="P:microtubule cytoskeleton organization"/>
    <property type="evidence" value="ECO:0007669"/>
    <property type="project" value="TreeGrafter"/>
</dbReference>
<feature type="compositionally biased region" description="Polar residues" evidence="1">
    <location>
        <begin position="885"/>
        <end position="900"/>
    </location>
</feature>
<name>A0A815MFI3_9BILA</name>
<feature type="region of interest" description="Disordered" evidence="1">
    <location>
        <begin position="958"/>
        <end position="979"/>
    </location>
</feature>
<feature type="region of interest" description="Disordered" evidence="1">
    <location>
        <begin position="791"/>
        <end position="919"/>
    </location>
</feature>
<dbReference type="EMBL" id="CAJOBB010000869">
    <property type="protein sequence ID" value="CAF3767749.1"/>
    <property type="molecule type" value="Genomic_DNA"/>
</dbReference>
<dbReference type="PANTHER" id="PTHR21567">
    <property type="entry name" value="CLASP"/>
    <property type="match status" value="1"/>
</dbReference>
<feature type="compositionally biased region" description="Polar residues" evidence="1">
    <location>
        <begin position="741"/>
        <end position="754"/>
    </location>
</feature>
<evidence type="ECO:0000313" key="5">
    <source>
        <dbReference type="Proteomes" id="UP000663860"/>
    </source>
</evidence>
<protein>
    <recommendedName>
        <fullName evidence="2">TOG domain-containing protein</fullName>
    </recommendedName>
</protein>
<feature type="compositionally biased region" description="Basic and acidic residues" evidence="1">
    <location>
        <begin position="791"/>
        <end position="803"/>
    </location>
</feature>
<feature type="region of interest" description="Disordered" evidence="1">
    <location>
        <begin position="1090"/>
        <end position="1146"/>
    </location>
</feature>
<dbReference type="GO" id="GO:0008017">
    <property type="term" value="F:microtubule binding"/>
    <property type="evidence" value="ECO:0007669"/>
    <property type="project" value="TreeGrafter"/>
</dbReference>
<dbReference type="SUPFAM" id="SSF48371">
    <property type="entry name" value="ARM repeat"/>
    <property type="match status" value="2"/>
</dbReference>
<dbReference type="Pfam" id="PF12348">
    <property type="entry name" value="CLASP_N"/>
    <property type="match status" value="1"/>
</dbReference>
<feature type="compositionally biased region" description="Polar residues" evidence="1">
    <location>
        <begin position="849"/>
        <end position="875"/>
    </location>
</feature>
<feature type="domain" description="TOG" evidence="2">
    <location>
        <begin position="1475"/>
        <end position="1710"/>
    </location>
</feature>
<dbReference type="Proteomes" id="UP000663868">
    <property type="component" value="Unassembled WGS sequence"/>
</dbReference>
<organism evidence="3 5">
    <name type="scientific">Adineta steineri</name>
    <dbReference type="NCBI Taxonomy" id="433720"/>
    <lineage>
        <taxon>Eukaryota</taxon>
        <taxon>Metazoa</taxon>
        <taxon>Spiralia</taxon>
        <taxon>Gnathifera</taxon>
        <taxon>Rotifera</taxon>
        <taxon>Eurotatoria</taxon>
        <taxon>Bdelloidea</taxon>
        <taxon>Adinetida</taxon>
        <taxon>Adinetidae</taxon>
        <taxon>Adineta</taxon>
    </lineage>
</organism>
<evidence type="ECO:0000313" key="3">
    <source>
        <dbReference type="EMBL" id="CAF1420908.1"/>
    </source>
</evidence>
<dbReference type="Proteomes" id="UP000663860">
    <property type="component" value="Unassembled WGS sequence"/>
</dbReference>
<feature type="compositionally biased region" description="Polar residues" evidence="1">
    <location>
        <begin position="1136"/>
        <end position="1146"/>
    </location>
</feature>
<feature type="compositionally biased region" description="Basic and acidic residues" evidence="1">
    <location>
        <begin position="1090"/>
        <end position="1109"/>
    </location>
</feature>
<dbReference type="PANTHER" id="PTHR21567:SF87">
    <property type="entry name" value="CRESCERIN-LIKE PROTEIN CHE-12"/>
    <property type="match status" value="1"/>
</dbReference>
<dbReference type="GO" id="GO:0005881">
    <property type="term" value="C:cytoplasmic microtubule"/>
    <property type="evidence" value="ECO:0007669"/>
    <property type="project" value="TreeGrafter"/>
</dbReference>
<dbReference type="InterPro" id="IPR024395">
    <property type="entry name" value="CLASP_N_dom"/>
</dbReference>
<dbReference type="InterPro" id="IPR011989">
    <property type="entry name" value="ARM-like"/>
</dbReference>
<feature type="compositionally biased region" description="Low complexity" evidence="1">
    <location>
        <begin position="1125"/>
        <end position="1135"/>
    </location>
</feature>
<dbReference type="InterPro" id="IPR034085">
    <property type="entry name" value="TOG"/>
</dbReference>
<feature type="region of interest" description="Disordered" evidence="1">
    <location>
        <begin position="1054"/>
        <end position="1075"/>
    </location>
</feature>